<evidence type="ECO:0000313" key="2">
    <source>
        <dbReference type="WBParaSite" id="Smp_128190.2"/>
    </source>
</evidence>
<reference evidence="2" key="1">
    <citation type="submission" date="2019-11" db="UniProtKB">
        <authorList>
            <consortium name="WormBaseParasite"/>
        </authorList>
    </citation>
    <scope>IDENTIFICATION</scope>
    <source>
        <strain evidence="2">Puerto Rican</strain>
    </source>
</reference>
<protein>
    <submittedName>
        <fullName evidence="2">Uncharacterized protein</fullName>
    </submittedName>
</protein>
<feature type="compositionally biased region" description="Polar residues" evidence="1">
    <location>
        <begin position="1685"/>
        <end position="1701"/>
    </location>
</feature>
<dbReference type="WBParaSite" id="Smp_128190.2">
    <property type="protein sequence ID" value="Smp_128190.2"/>
    <property type="gene ID" value="Smp_128190"/>
</dbReference>
<dbReference type="SUPFAM" id="SSF52540">
    <property type="entry name" value="P-loop containing nucleoside triphosphate hydrolases"/>
    <property type="match status" value="1"/>
</dbReference>
<evidence type="ECO:0000256" key="1">
    <source>
        <dbReference type="SAM" id="MobiDB-lite"/>
    </source>
</evidence>
<dbReference type="InterPro" id="IPR027417">
    <property type="entry name" value="P-loop_NTPase"/>
</dbReference>
<dbReference type="Gene3D" id="3.40.50.300">
    <property type="entry name" value="P-loop containing nucleotide triphosphate hydrolases"/>
    <property type="match status" value="1"/>
</dbReference>
<dbReference type="InParanoid" id="A0A5K4EM61"/>
<name>A0A5K4EM61_SCHMA</name>
<accession>A0A5K4EM61</accession>
<sequence>MSGFVNVLVFCDHRDSFSVELDYLKKRFVDDSGSTKIIALCDYFSDHLISKHELLSDIFLTFLDLISAHNIIAFFVSQFTFEPCKCLPNKHPELDSFITKSSFEPDIPQHSHCTTESPFTCCTLMELLPFFDYERLLGTLRFKKMLYFFKKPSVNFKGSLSRQDILRSLLSGNGLDVYDYEDYKFTGFVLENELLKLKQTSHLRPLSCEGKENHGPKSEFILPRHIKKLEDILDRFCLSASKDENDSIPSVNNILDLYVLEDWSCKLKRSDQRLRNISTKFQHDSSRNRILLISGQPGVGKTRFLTSWLNKRKSDGFTFMNDHIKVKELTTITDADETTNNSLKTESDIIFIDEFIEPGKCNSDIWQLLDDLNRKARTARYKSSELNSSLATLLSSLTSGQEDFERARQLRQLGSRLFTSLSPTNSNDGRSDLPVIVIIDGLEYLEDPLAETAEAVKCIDWLFSCHAHTKETDMNEYGGINSGGLPIIPSRTRFILTCSSSHYINHQLTKCPLVNVIEYSSVLGLKENMLMKISPTSIGNLEETNEVLKENNPVTNQLYDLISLFFPLLNNDTLNHGKETEVNQEFNLHSLFKYRVQIVKDRLRNPIINKLHKYWCLKENALAQKIFIHELYITSFGFDANNNHKNIFNWDDYIERLLATQSIRQLLLCLLQQWAIEFEYNIITKEKELSLRNSMENSEGHSTLSTFNDDKQASDHKINFKALLQTSTTQLSKVISDSLDWTVGLVGLVFHTLVAAFRFTWTNEKMYQEDENSGFKFQDVLHVLKNINLPKYYVIRSILPSTVMALHSPLLGYYCLRILHRAGAFSQTTEGGVLHQTNLDGYLKFNHEIIYSVVRQLLARDNGATGIHLPFITTALKWSTGGEQGNTLSNILSHRHLQTVSKASNQSLSNYSLSLIEKNLYKSKPKITFKKTGRIIQAALSLTQSGDTFSINNQFTNEKKSLNKINDNDTVVIPISIKRSSSLRASLQLVPDIYRIALKSNDLLDNNDVNYSTSQLSSDNCAYTRHILLLTEIMNYLVIKPNYPVTYGFLTRLVITQIEMICIVNNLNGVKIILNNLEFILLHPCFLLCLAFPTYATEVFTGSIQNSHLLVALWQTIQNSFMLIDKYHENDKNNDKTSLFENDVRSSIGKLNCSHENSFNIANASYNFSGDNTTMKRSITKLNELAQRVLDHVESKKYTKENCSDSPNICNSFSQLNDLSGENNLESLVWIIGELIYYLGDELVSVQILSKLAVCFINRETLCKSDILQLSHLGLNIMNKLRYLRNEVNESIDNQLMLYQSIVYETEMTITEWLKESFILTLCDTEENRLTERRIFTALAYIKMYRLESVIGLTESSNEQLNLFEYQICQTIQDIKQFNSQLIDRTLLAIGMYLLAKIRLLQMNTSEHEFLMFQAISECMADQGEYHPLIAEWLIILALSLQKPPNGDNNELDEVNFLRMKFGRTRAQECLRWSLDIMTYNQEILIRPVIPPPTSVLSNFNQHIYKKLHRSILLRLPRYLIIPQIQPSLLSPFLSESSRSTSYNLNSSTGRKVSNPSSNRTDITLNFNNQHLFSNPYVYQTLPAEICLQLVICLLKDKRQISLQEAITRAAFVLHERILFLGVDHPATIQISKILDHIEHYLIHGWTSNETRDKEVKLTKSKLLNDRKSGYLFSTNRPHDELFGRNQSTQHTRLSSRNSLFDEQMSKDHVSTRATSRAEQLPSKRLDRKQLKISNTFKISKYESNLKYLGKIHYFLSKKINQTSNTRKYTN</sequence>
<proteinExistence type="predicted"/>
<feature type="region of interest" description="Disordered" evidence="1">
    <location>
        <begin position="1682"/>
        <end position="1723"/>
    </location>
</feature>
<dbReference type="ExpressionAtlas" id="A0A5K4EM61">
    <property type="expression patterns" value="differential"/>
</dbReference>
<organism evidence="2">
    <name type="scientific">Schistosoma mansoni</name>
    <name type="common">Blood fluke</name>
    <dbReference type="NCBI Taxonomy" id="6183"/>
    <lineage>
        <taxon>Eukaryota</taxon>
        <taxon>Metazoa</taxon>
        <taxon>Spiralia</taxon>
        <taxon>Lophotrochozoa</taxon>
        <taxon>Platyhelminthes</taxon>
        <taxon>Trematoda</taxon>
        <taxon>Digenea</taxon>
        <taxon>Strigeidida</taxon>
        <taxon>Schistosomatoidea</taxon>
        <taxon>Schistosomatidae</taxon>
        <taxon>Schistosoma</taxon>
    </lineage>
</organism>